<keyword evidence="3" id="KW-1185">Reference proteome</keyword>
<reference evidence="3" key="1">
    <citation type="journal article" date="2019" name="Int. J. Syst. Evol. Microbiol.">
        <title>The Global Catalogue of Microorganisms (GCM) 10K type strain sequencing project: providing services to taxonomists for standard genome sequencing and annotation.</title>
        <authorList>
            <consortium name="The Broad Institute Genomics Platform"/>
            <consortium name="The Broad Institute Genome Sequencing Center for Infectious Disease"/>
            <person name="Wu L."/>
            <person name="Ma J."/>
        </authorList>
    </citation>
    <scope>NUCLEOTIDE SEQUENCE [LARGE SCALE GENOMIC DNA]</scope>
    <source>
        <strain evidence="3">CCUG 66188</strain>
    </source>
</reference>
<evidence type="ECO:0000256" key="1">
    <source>
        <dbReference type="SAM" id="Phobius"/>
    </source>
</evidence>
<keyword evidence="1" id="KW-0472">Membrane</keyword>
<dbReference type="EMBL" id="JBHSGN010000093">
    <property type="protein sequence ID" value="MFC4675197.1"/>
    <property type="molecule type" value="Genomic_DNA"/>
</dbReference>
<evidence type="ECO:0008006" key="4">
    <source>
        <dbReference type="Google" id="ProtNLM"/>
    </source>
</evidence>
<protein>
    <recommendedName>
        <fullName evidence="4">GOLD domain-containing protein</fullName>
    </recommendedName>
</protein>
<keyword evidence="1" id="KW-0812">Transmembrane</keyword>
<feature type="non-terminal residue" evidence="2">
    <location>
        <position position="1"/>
    </location>
</feature>
<evidence type="ECO:0000313" key="2">
    <source>
        <dbReference type="EMBL" id="MFC4675197.1"/>
    </source>
</evidence>
<organism evidence="2 3">
    <name type="scientific">Dysgonomonas termitidis</name>
    <dbReference type="NCBI Taxonomy" id="1516126"/>
    <lineage>
        <taxon>Bacteria</taxon>
        <taxon>Pseudomonadati</taxon>
        <taxon>Bacteroidota</taxon>
        <taxon>Bacteroidia</taxon>
        <taxon>Bacteroidales</taxon>
        <taxon>Dysgonomonadaceae</taxon>
        <taxon>Dysgonomonas</taxon>
    </lineage>
</organism>
<accession>A0ABV9KYP2</accession>
<name>A0ABV9KYP2_9BACT</name>
<proteinExistence type="predicted"/>
<dbReference type="Proteomes" id="UP001596023">
    <property type="component" value="Unassembled WGS sequence"/>
</dbReference>
<keyword evidence="1" id="KW-1133">Transmembrane helix</keyword>
<evidence type="ECO:0000313" key="3">
    <source>
        <dbReference type="Proteomes" id="UP001596023"/>
    </source>
</evidence>
<dbReference type="RefSeq" id="WP_379998207.1">
    <property type="nucleotide sequence ID" value="NZ_JBHSGN010000093.1"/>
</dbReference>
<sequence>LNFGSLADLPIGAKYTGKQGQATVTVERTSGDSIKVTANCDSLSQLIVEKETEIFHLQNRVSELEDKELKTVEVYRQTNWQIVCGWFGKVFMAVIGIGLITLFLKWKLKP</sequence>
<feature type="transmembrane region" description="Helical" evidence="1">
    <location>
        <begin position="80"/>
        <end position="104"/>
    </location>
</feature>
<comment type="caution">
    <text evidence="2">The sequence shown here is derived from an EMBL/GenBank/DDBJ whole genome shotgun (WGS) entry which is preliminary data.</text>
</comment>
<gene>
    <name evidence="2" type="ORF">ACFO6W_15965</name>
</gene>